<evidence type="ECO:0000259" key="1">
    <source>
        <dbReference type="Pfam" id="PF09851"/>
    </source>
</evidence>
<organism evidence="2 3">
    <name type="scientific">Rubrobacter tropicus</name>
    <dbReference type="NCBI Taxonomy" id="2653851"/>
    <lineage>
        <taxon>Bacteria</taxon>
        <taxon>Bacillati</taxon>
        <taxon>Actinomycetota</taxon>
        <taxon>Rubrobacteria</taxon>
        <taxon>Rubrobacterales</taxon>
        <taxon>Rubrobacteraceae</taxon>
        <taxon>Rubrobacter</taxon>
    </lineage>
</organism>
<dbReference type="KEGG" id="rub:GBA63_18755"/>
<reference evidence="2 3" key="1">
    <citation type="submission" date="2019-10" db="EMBL/GenBank/DDBJ databases">
        <title>Rubrobacter sp nov SCSIO 52090 isolated from a deep-sea sediment in the South China Sea.</title>
        <authorList>
            <person name="Chen R.W."/>
        </authorList>
    </citation>
    <scope>NUCLEOTIDE SEQUENCE [LARGE SCALE GENOMIC DNA]</scope>
    <source>
        <strain evidence="2 3">SCSIO 52909</strain>
    </source>
</reference>
<feature type="domain" description="SHOCT" evidence="1">
    <location>
        <begin position="44"/>
        <end position="69"/>
    </location>
</feature>
<dbReference type="AlphaFoldDB" id="A0A6G8QD67"/>
<evidence type="ECO:0000313" key="2">
    <source>
        <dbReference type="EMBL" id="QIN84454.1"/>
    </source>
</evidence>
<sequence length="80" mass="8828">MMGGLGILFFIGLLVLAAWAAARVFPDWRERLEGFGAAGRTGSAEEILRERFARGEIDAEEYERSLDVLRGEKDRVKGGA</sequence>
<keyword evidence="3" id="KW-1185">Reference proteome</keyword>
<name>A0A6G8QD67_9ACTN</name>
<dbReference type="InterPro" id="IPR018649">
    <property type="entry name" value="SHOCT"/>
</dbReference>
<dbReference type="RefSeq" id="WP_166178656.1">
    <property type="nucleotide sequence ID" value="NZ_CP045119.1"/>
</dbReference>
<dbReference type="Pfam" id="PF09851">
    <property type="entry name" value="SHOCT"/>
    <property type="match status" value="1"/>
</dbReference>
<dbReference type="EMBL" id="CP045119">
    <property type="protein sequence ID" value="QIN84454.1"/>
    <property type="molecule type" value="Genomic_DNA"/>
</dbReference>
<accession>A0A6G8QD67</accession>
<gene>
    <name evidence="2" type="ORF">GBA63_18755</name>
</gene>
<evidence type="ECO:0000313" key="3">
    <source>
        <dbReference type="Proteomes" id="UP000501452"/>
    </source>
</evidence>
<protein>
    <submittedName>
        <fullName evidence="2">SHOCT domain-containing protein</fullName>
    </submittedName>
</protein>
<proteinExistence type="predicted"/>
<dbReference type="Proteomes" id="UP000501452">
    <property type="component" value="Chromosome"/>
</dbReference>